<feature type="transmembrane region" description="Helical" evidence="6">
    <location>
        <begin position="90"/>
        <end position="113"/>
    </location>
</feature>
<proteinExistence type="predicted"/>
<keyword evidence="4 6" id="KW-1133">Transmembrane helix</keyword>
<evidence type="ECO:0000256" key="5">
    <source>
        <dbReference type="ARBA" id="ARBA00023136"/>
    </source>
</evidence>
<feature type="transmembrane region" description="Helical" evidence="6">
    <location>
        <begin position="7"/>
        <end position="23"/>
    </location>
</feature>
<organism evidence="7 8">
    <name type="scientific">Cytobacillus mangrovibacter</name>
    <dbReference type="NCBI Taxonomy" id="3299024"/>
    <lineage>
        <taxon>Bacteria</taxon>
        <taxon>Bacillati</taxon>
        <taxon>Bacillota</taxon>
        <taxon>Bacilli</taxon>
        <taxon>Bacillales</taxon>
        <taxon>Bacillaceae</taxon>
        <taxon>Cytobacillus</taxon>
    </lineage>
</organism>
<gene>
    <name evidence="7" type="ORF">ACFYKT_18780</name>
</gene>
<keyword evidence="3 6" id="KW-0812">Transmembrane</keyword>
<evidence type="ECO:0000256" key="3">
    <source>
        <dbReference type="ARBA" id="ARBA00022692"/>
    </source>
</evidence>
<dbReference type="Proteomes" id="UP001601058">
    <property type="component" value="Unassembled WGS sequence"/>
</dbReference>
<dbReference type="EMBL" id="JBIACJ010000013">
    <property type="protein sequence ID" value="MFE8698371.1"/>
    <property type="molecule type" value="Genomic_DNA"/>
</dbReference>
<keyword evidence="2" id="KW-1003">Cell membrane</keyword>
<accession>A0ABW6K2K6</accession>
<evidence type="ECO:0000256" key="6">
    <source>
        <dbReference type="SAM" id="Phobius"/>
    </source>
</evidence>
<evidence type="ECO:0000256" key="4">
    <source>
        <dbReference type="ARBA" id="ARBA00022989"/>
    </source>
</evidence>
<keyword evidence="5 6" id="KW-0472">Membrane</keyword>
<keyword evidence="8" id="KW-1185">Reference proteome</keyword>
<evidence type="ECO:0000313" key="7">
    <source>
        <dbReference type="EMBL" id="MFE8698371.1"/>
    </source>
</evidence>
<feature type="transmembrane region" description="Helical" evidence="6">
    <location>
        <begin position="59"/>
        <end position="78"/>
    </location>
</feature>
<dbReference type="NCBIfam" id="NF002460">
    <property type="entry name" value="PRK01658.1"/>
    <property type="match status" value="1"/>
</dbReference>
<dbReference type="PANTHER" id="PTHR33931:SF6">
    <property type="entry name" value="INTEGRAL MEMBRANE PROTEIN YXZK-RELATED"/>
    <property type="match status" value="1"/>
</dbReference>
<dbReference type="PANTHER" id="PTHR33931">
    <property type="entry name" value="HOLIN-LIKE PROTEIN CIDA-RELATED"/>
    <property type="match status" value="1"/>
</dbReference>
<evidence type="ECO:0000256" key="1">
    <source>
        <dbReference type="ARBA" id="ARBA00004651"/>
    </source>
</evidence>
<reference evidence="7 8" key="1">
    <citation type="submission" date="2024-08" db="EMBL/GenBank/DDBJ databases">
        <title>Two novel Cytobacillus novel species.</title>
        <authorList>
            <person name="Liu G."/>
        </authorList>
    </citation>
    <scope>NUCLEOTIDE SEQUENCE [LARGE SCALE GENOMIC DNA]</scope>
    <source>
        <strain evidence="7 8">FJAT-53684</strain>
    </source>
</reference>
<evidence type="ECO:0000313" key="8">
    <source>
        <dbReference type="Proteomes" id="UP001601058"/>
    </source>
</evidence>
<dbReference type="Pfam" id="PF03788">
    <property type="entry name" value="LrgA"/>
    <property type="match status" value="1"/>
</dbReference>
<name>A0ABW6K2K6_9BACI</name>
<dbReference type="InterPro" id="IPR005538">
    <property type="entry name" value="LrgA/CidA"/>
</dbReference>
<comment type="subcellular location">
    <subcellularLocation>
        <location evidence="1">Cell membrane</location>
        <topology evidence="1">Multi-pass membrane protein</topology>
    </subcellularLocation>
</comment>
<evidence type="ECO:0000256" key="2">
    <source>
        <dbReference type="ARBA" id="ARBA00022475"/>
    </source>
</evidence>
<sequence length="134" mass="14737">MKGLRVIFQIAILFAFSMIGEVLHNICHIPIPGSIIGLILLLVCLSFKIIPMKVIENGANFLLAFLPLLFIPAMIGIMKYPSLFSKSGAILFLIVVISTIITMIAAGAASQLLEMRAKKRKEKEQCNNHLSQSL</sequence>
<feature type="transmembrane region" description="Helical" evidence="6">
    <location>
        <begin position="29"/>
        <end position="47"/>
    </location>
</feature>
<dbReference type="RefSeq" id="WP_389222722.1">
    <property type="nucleotide sequence ID" value="NZ_JBIACJ010000013.1"/>
</dbReference>
<comment type="caution">
    <text evidence="7">The sequence shown here is derived from an EMBL/GenBank/DDBJ whole genome shotgun (WGS) entry which is preliminary data.</text>
</comment>
<protein>
    <submittedName>
        <fullName evidence="7">CidA/LrgA family holin-like protein</fullName>
    </submittedName>
</protein>